<sequence>MSEYDSGVVHGSLKLKKDSKLFKKKSKKSKKHHHKKSKESDSVVQGVTQTEAEKKFEQVQRNRQKERIEKLASKSHSERVREFNKKLEQAPEHNEMPKVGPG</sequence>
<name>A0ACC1JHY3_9FUNG</name>
<protein>
    <submittedName>
        <fullName evidence="1">Uncharacterized protein</fullName>
    </submittedName>
</protein>
<evidence type="ECO:0000313" key="2">
    <source>
        <dbReference type="Proteomes" id="UP001150603"/>
    </source>
</evidence>
<proteinExistence type="predicted"/>
<dbReference type="EMBL" id="JANBPW010000002">
    <property type="protein sequence ID" value="KAJ1951612.1"/>
    <property type="molecule type" value="Genomic_DNA"/>
</dbReference>
<evidence type="ECO:0000313" key="1">
    <source>
        <dbReference type="EMBL" id="KAJ1951612.1"/>
    </source>
</evidence>
<dbReference type="Proteomes" id="UP001150603">
    <property type="component" value="Unassembled WGS sequence"/>
</dbReference>
<accession>A0ACC1JHY3</accession>
<reference evidence="1" key="1">
    <citation type="submission" date="2022-07" db="EMBL/GenBank/DDBJ databases">
        <title>Phylogenomic reconstructions and comparative analyses of Kickxellomycotina fungi.</title>
        <authorList>
            <person name="Reynolds N.K."/>
            <person name="Stajich J.E."/>
            <person name="Barry K."/>
            <person name="Grigoriev I.V."/>
            <person name="Crous P."/>
            <person name="Smith M.E."/>
        </authorList>
    </citation>
    <scope>NUCLEOTIDE SEQUENCE</scope>
    <source>
        <strain evidence="1">NRRL 5244</strain>
    </source>
</reference>
<comment type="caution">
    <text evidence="1">The sequence shown here is derived from an EMBL/GenBank/DDBJ whole genome shotgun (WGS) entry which is preliminary data.</text>
</comment>
<gene>
    <name evidence="1" type="ORF">FBU59_000017</name>
</gene>
<organism evidence="1 2">
    <name type="scientific">Linderina macrospora</name>
    <dbReference type="NCBI Taxonomy" id="4868"/>
    <lineage>
        <taxon>Eukaryota</taxon>
        <taxon>Fungi</taxon>
        <taxon>Fungi incertae sedis</taxon>
        <taxon>Zoopagomycota</taxon>
        <taxon>Kickxellomycotina</taxon>
        <taxon>Kickxellomycetes</taxon>
        <taxon>Kickxellales</taxon>
        <taxon>Kickxellaceae</taxon>
        <taxon>Linderina</taxon>
    </lineage>
</organism>
<keyword evidence="2" id="KW-1185">Reference proteome</keyword>